<dbReference type="Gene3D" id="3.30.390.30">
    <property type="match status" value="1"/>
</dbReference>
<dbReference type="InterPro" id="IPR011053">
    <property type="entry name" value="Single_hybrid_motif"/>
</dbReference>
<dbReference type="PRINTS" id="PR00411">
    <property type="entry name" value="PNDRDTASEI"/>
</dbReference>
<evidence type="ECO:0000256" key="2">
    <source>
        <dbReference type="ARBA" id="ARBA00007532"/>
    </source>
</evidence>
<dbReference type="InterPro" id="IPR023753">
    <property type="entry name" value="FAD/NAD-binding_dom"/>
</dbReference>
<dbReference type="Pfam" id="PF07992">
    <property type="entry name" value="Pyr_redox_2"/>
    <property type="match status" value="1"/>
</dbReference>
<dbReference type="PANTHER" id="PTHR22912">
    <property type="entry name" value="DISULFIDE OXIDOREDUCTASE"/>
    <property type="match status" value="1"/>
</dbReference>
<evidence type="ECO:0000256" key="4">
    <source>
        <dbReference type="ARBA" id="ARBA00022490"/>
    </source>
</evidence>
<dbReference type="SUPFAM" id="SSF55424">
    <property type="entry name" value="FAD/NAD-linked reductases, dimerisation (C-terminal) domain"/>
    <property type="match status" value="1"/>
</dbReference>
<dbReference type="Pfam" id="PF02852">
    <property type="entry name" value="Pyr_redox_dim"/>
    <property type="match status" value="1"/>
</dbReference>
<reference evidence="16" key="1">
    <citation type="journal article" date="2019" name="Int. J. Syst. Evol. Microbiol.">
        <title>The Global Catalogue of Microorganisms (GCM) 10K type strain sequencing project: providing services to taxonomists for standard genome sequencing and annotation.</title>
        <authorList>
            <consortium name="The Broad Institute Genomics Platform"/>
            <consortium name="The Broad Institute Genome Sequencing Center for Infectious Disease"/>
            <person name="Wu L."/>
            <person name="Ma J."/>
        </authorList>
    </citation>
    <scope>NUCLEOTIDE SEQUENCE [LARGE SCALE GENOMIC DNA]</scope>
    <source>
        <strain evidence="16">CGMCC 1.10188</strain>
    </source>
</reference>
<organism evidence="15 16">
    <name type="scientific">Tistrella bauzanensis</name>
    <dbReference type="NCBI Taxonomy" id="657419"/>
    <lineage>
        <taxon>Bacteria</taxon>
        <taxon>Pseudomonadati</taxon>
        <taxon>Pseudomonadota</taxon>
        <taxon>Alphaproteobacteria</taxon>
        <taxon>Geminicoccales</taxon>
        <taxon>Geminicoccaceae</taxon>
        <taxon>Tistrella</taxon>
    </lineage>
</organism>
<evidence type="ECO:0000256" key="3">
    <source>
        <dbReference type="ARBA" id="ARBA00016961"/>
    </source>
</evidence>
<name>A0ABQ1IFC0_9PROT</name>
<comment type="miscellaneous">
    <text evidence="12">The active site is a redox-active disulfide bond.</text>
</comment>
<dbReference type="SUPFAM" id="SSF51230">
    <property type="entry name" value="Single hybrid motif"/>
    <property type="match status" value="1"/>
</dbReference>
<dbReference type="InterPro" id="IPR003016">
    <property type="entry name" value="2-oxoA_DH_lipoyl-BS"/>
</dbReference>
<keyword evidence="6" id="KW-0450">Lipoyl</keyword>
<dbReference type="Gene3D" id="2.40.50.100">
    <property type="match status" value="1"/>
</dbReference>
<dbReference type="Gene3D" id="3.50.50.60">
    <property type="entry name" value="FAD/NAD(P)-binding domain"/>
    <property type="match status" value="2"/>
</dbReference>
<dbReference type="PROSITE" id="PS50968">
    <property type="entry name" value="BIOTINYL_LIPOYL"/>
    <property type="match status" value="1"/>
</dbReference>
<comment type="cofactor">
    <cofactor evidence="1">
        <name>(R)-lipoate</name>
        <dbReference type="ChEBI" id="CHEBI:83088"/>
    </cofactor>
</comment>
<comment type="similarity">
    <text evidence="2 12">Belongs to the class-I pyridine nucleotide-disulfide oxidoreductase family.</text>
</comment>
<dbReference type="InterPro" id="IPR050151">
    <property type="entry name" value="Class-I_Pyr_Nuc-Dis_Oxidored"/>
</dbReference>
<evidence type="ECO:0000313" key="16">
    <source>
        <dbReference type="Proteomes" id="UP000603352"/>
    </source>
</evidence>
<evidence type="ECO:0000256" key="9">
    <source>
        <dbReference type="ARBA" id="ARBA00023027"/>
    </source>
</evidence>
<sequence length="607" mass="63791">MPIKVLMPALSPTMTEGTLARWMVKEGDTVESGQVIAEIETDKATMEVESADEGILAKILVPDGTEGVAVNSLIAVLAEEGEDPKVAAAALSGGDAAKAEPKPAAAKPDAKPAPKTEAKPAAKTDAKTGAPKAAVKPAGSGKSGDDYDVAVIGGGPGGYVAAIRAGQLGLRTVVIEEKHLGGICLNWGCIPTKALLRASEVWTLINHAKDFGISVEKPSFDLAAIVKRSRDVAKTLSQGVAHLLKKNKVEVIDGRGRLKGPGKVEVDGAKGKRSISADHVILATGARPRIVKGLEPDGERIWTYREAMVPESLPKSLLVVGSGAIGIEFASFYRALGVEVTVVELLDRILPVEDEEISAMARKAFEKQGIKILTSTQVKGLDKSRDGVSARLEDAKGKAQTLTVDRVIVAIGIVGNTDDLGLETTKVEVDRGQIKVGPYLETAEPGIYAIGDVAGAPWLAHKASHEGVICVEALAGGEHVHPMTRENIPGCTYATPQVASVGLTEAKAKETGREIKVGRFPYRGNGKALAMGEPEGMVKTIFDAATGELLGAHMIGAEVTELIQGYVVAKSMEGTELDLMHAIFPHPTLSEMMHESVLDAFGRAIHF</sequence>
<evidence type="ECO:0000256" key="12">
    <source>
        <dbReference type="RuleBase" id="RU003692"/>
    </source>
</evidence>
<evidence type="ECO:0000256" key="8">
    <source>
        <dbReference type="ARBA" id="ARBA00023002"/>
    </source>
</evidence>
<dbReference type="Pfam" id="PF00364">
    <property type="entry name" value="Biotin_lipoyl"/>
    <property type="match status" value="1"/>
</dbReference>
<dbReference type="PROSITE" id="PS00076">
    <property type="entry name" value="PYRIDINE_REDOX_1"/>
    <property type="match status" value="1"/>
</dbReference>
<dbReference type="InterPro" id="IPR036188">
    <property type="entry name" value="FAD/NAD-bd_sf"/>
</dbReference>
<feature type="compositionally biased region" description="Low complexity" evidence="13">
    <location>
        <begin position="92"/>
        <end position="107"/>
    </location>
</feature>
<keyword evidence="11 12" id="KW-0676">Redox-active center</keyword>
<gene>
    <name evidence="15" type="ORF">GCM10011505_20160</name>
</gene>
<dbReference type="CDD" id="cd06849">
    <property type="entry name" value="lipoyl_domain"/>
    <property type="match status" value="1"/>
</dbReference>
<dbReference type="InterPro" id="IPR006258">
    <property type="entry name" value="Lipoamide_DH"/>
</dbReference>
<evidence type="ECO:0000256" key="7">
    <source>
        <dbReference type="ARBA" id="ARBA00022827"/>
    </source>
</evidence>
<accession>A0ABQ1IFC0</accession>
<evidence type="ECO:0000256" key="11">
    <source>
        <dbReference type="ARBA" id="ARBA00023284"/>
    </source>
</evidence>
<dbReference type="SUPFAM" id="SSF51905">
    <property type="entry name" value="FAD/NAD(P)-binding domain"/>
    <property type="match status" value="1"/>
</dbReference>
<keyword evidence="7 12" id="KW-0274">FAD</keyword>
<keyword evidence="4" id="KW-0963">Cytoplasm</keyword>
<comment type="catalytic activity">
    <reaction evidence="12">
        <text>N(6)-[(R)-dihydrolipoyl]-L-lysyl-[protein] + NAD(+) = N(6)-[(R)-lipoyl]-L-lysyl-[protein] + NADH + H(+)</text>
        <dbReference type="Rhea" id="RHEA:15045"/>
        <dbReference type="Rhea" id="RHEA-COMP:10474"/>
        <dbReference type="Rhea" id="RHEA-COMP:10475"/>
        <dbReference type="ChEBI" id="CHEBI:15378"/>
        <dbReference type="ChEBI" id="CHEBI:57540"/>
        <dbReference type="ChEBI" id="CHEBI:57945"/>
        <dbReference type="ChEBI" id="CHEBI:83099"/>
        <dbReference type="ChEBI" id="CHEBI:83100"/>
        <dbReference type="EC" id="1.8.1.4"/>
    </reaction>
</comment>
<feature type="region of interest" description="Disordered" evidence="13">
    <location>
        <begin position="92"/>
        <end position="143"/>
    </location>
</feature>
<keyword evidence="16" id="KW-1185">Reference proteome</keyword>
<dbReference type="EMBL" id="BMDZ01000019">
    <property type="protein sequence ID" value="GGB38554.1"/>
    <property type="molecule type" value="Genomic_DNA"/>
</dbReference>
<evidence type="ECO:0000256" key="1">
    <source>
        <dbReference type="ARBA" id="ARBA00001938"/>
    </source>
</evidence>
<dbReference type="InterPro" id="IPR016156">
    <property type="entry name" value="FAD/NAD-linked_Rdtase_dimer_sf"/>
</dbReference>
<dbReference type="Proteomes" id="UP000603352">
    <property type="component" value="Unassembled WGS sequence"/>
</dbReference>
<keyword evidence="9 12" id="KW-0520">NAD</keyword>
<feature type="compositionally biased region" description="Basic and acidic residues" evidence="13">
    <location>
        <begin position="108"/>
        <end position="126"/>
    </location>
</feature>
<evidence type="ECO:0000256" key="6">
    <source>
        <dbReference type="ARBA" id="ARBA00022823"/>
    </source>
</evidence>
<dbReference type="EC" id="1.8.1.4" evidence="12"/>
<protein>
    <recommendedName>
        <fullName evidence="3 12">Dihydrolipoyl dehydrogenase</fullName>
        <ecNumber evidence="12">1.8.1.4</ecNumber>
    </recommendedName>
</protein>
<comment type="cofactor">
    <cofactor evidence="12">
        <name>FAD</name>
        <dbReference type="ChEBI" id="CHEBI:57692"/>
    </cofactor>
    <text evidence="12">Binds 1 FAD per subunit.</text>
</comment>
<evidence type="ECO:0000256" key="10">
    <source>
        <dbReference type="ARBA" id="ARBA00023157"/>
    </source>
</evidence>
<dbReference type="NCBIfam" id="TIGR01350">
    <property type="entry name" value="lipoamide_DH"/>
    <property type="match status" value="1"/>
</dbReference>
<dbReference type="InterPro" id="IPR004099">
    <property type="entry name" value="Pyr_nucl-diS_OxRdtase_dimer"/>
</dbReference>
<evidence type="ECO:0000256" key="5">
    <source>
        <dbReference type="ARBA" id="ARBA00022630"/>
    </source>
</evidence>
<evidence type="ECO:0000259" key="14">
    <source>
        <dbReference type="PROSITE" id="PS50968"/>
    </source>
</evidence>
<keyword evidence="5 12" id="KW-0285">Flavoprotein</keyword>
<proteinExistence type="inferred from homology"/>
<dbReference type="InterPro" id="IPR012999">
    <property type="entry name" value="Pyr_OxRdtase_I_AS"/>
</dbReference>
<dbReference type="PANTHER" id="PTHR22912:SF217">
    <property type="entry name" value="DIHYDROLIPOYL DEHYDROGENASE"/>
    <property type="match status" value="1"/>
</dbReference>
<feature type="domain" description="Lipoyl-binding" evidence="14">
    <location>
        <begin position="2"/>
        <end position="78"/>
    </location>
</feature>
<dbReference type="PRINTS" id="PR00368">
    <property type="entry name" value="FADPNR"/>
</dbReference>
<dbReference type="InterPro" id="IPR000089">
    <property type="entry name" value="Biotin_lipoyl"/>
</dbReference>
<keyword evidence="8 12" id="KW-0560">Oxidoreductase</keyword>
<evidence type="ECO:0000313" key="15">
    <source>
        <dbReference type="EMBL" id="GGB38554.1"/>
    </source>
</evidence>
<keyword evidence="10" id="KW-1015">Disulfide bond</keyword>
<comment type="caution">
    <text evidence="15">The sequence shown here is derived from an EMBL/GenBank/DDBJ whole genome shotgun (WGS) entry which is preliminary data.</text>
</comment>
<dbReference type="PROSITE" id="PS00189">
    <property type="entry name" value="LIPOYL"/>
    <property type="match status" value="1"/>
</dbReference>
<evidence type="ECO:0000256" key="13">
    <source>
        <dbReference type="SAM" id="MobiDB-lite"/>
    </source>
</evidence>